<comment type="caution">
    <text evidence="3">The sequence shown here is derived from an EMBL/GenBank/DDBJ whole genome shotgun (WGS) entry which is preliminary data.</text>
</comment>
<evidence type="ECO:0000313" key="3">
    <source>
        <dbReference type="EMBL" id="TMW57444.1"/>
    </source>
</evidence>
<evidence type="ECO:0000313" key="4">
    <source>
        <dbReference type="Proteomes" id="UP000794436"/>
    </source>
</evidence>
<organism evidence="3 4">
    <name type="scientific">Pythium oligandrum</name>
    <name type="common">Mycoparasitic fungus</name>
    <dbReference type="NCBI Taxonomy" id="41045"/>
    <lineage>
        <taxon>Eukaryota</taxon>
        <taxon>Sar</taxon>
        <taxon>Stramenopiles</taxon>
        <taxon>Oomycota</taxon>
        <taxon>Peronosporomycetes</taxon>
        <taxon>Pythiales</taxon>
        <taxon>Pythiaceae</taxon>
        <taxon>Pythium</taxon>
    </lineage>
</organism>
<dbReference type="EMBL" id="SPLM01000144">
    <property type="protein sequence ID" value="TMW57444.1"/>
    <property type="molecule type" value="Genomic_DNA"/>
</dbReference>
<dbReference type="SMART" id="SM00268">
    <property type="entry name" value="ACTIN"/>
    <property type="match status" value="1"/>
</dbReference>
<sequence>MSIHSEKHAIVLEVGSRYVKCGLSEERAPRSVLRWEVAELLAKRASAAEYHAYLVPQLHRICFDLLHVNPRHRRFLVCEDVVTPRAFREALVAVVFNELKAASLTLVPSAITALYATSHHTALIVDCGWAETRVLPVYKGIPLQYLYTTASVGASTGCQVIQSALASDDDEKMSLEAAEDVLERACFVQPHKNPIMDIVDARFGGTGDNALVVPAHVRTDACECLFRGTTDSDITVLSCVQEALEKLPIDVRVAMVENLLVLGGTAMLPGFCRRLVDEIRDGLMMEKQGWGDRAALVQPLFPRNMLAWVGASIYASTEAAREHAISSNDFASRGSQCLPDWMSIAEKNI</sequence>
<protein>
    <recommendedName>
        <fullName evidence="5">Actin-like protein</fullName>
    </recommendedName>
</protein>
<comment type="catalytic activity">
    <reaction evidence="1">
        <text>ATP + H2O = ADP + phosphate + H(+)</text>
        <dbReference type="Rhea" id="RHEA:13065"/>
        <dbReference type="ChEBI" id="CHEBI:15377"/>
        <dbReference type="ChEBI" id="CHEBI:15378"/>
        <dbReference type="ChEBI" id="CHEBI:30616"/>
        <dbReference type="ChEBI" id="CHEBI:43474"/>
        <dbReference type="ChEBI" id="CHEBI:456216"/>
    </reaction>
</comment>
<dbReference type="InterPro" id="IPR004000">
    <property type="entry name" value="Actin"/>
</dbReference>
<proteinExistence type="inferred from homology"/>
<gene>
    <name evidence="3" type="ORF">Poli38472_003369</name>
</gene>
<dbReference type="Pfam" id="PF00022">
    <property type="entry name" value="Actin"/>
    <property type="match status" value="2"/>
</dbReference>
<dbReference type="CDD" id="cd10207">
    <property type="entry name" value="ASKHA_NBD_Arp10"/>
    <property type="match status" value="1"/>
</dbReference>
<dbReference type="InterPro" id="IPR043129">
    <property type="entry name" value="ATPase_NBD"/>
</dbReference>
<evidence type="ECO:0000256" key="1">
    <source>
        <dbReference type="ARBA" id="ARBA00049360"/>
    </source>
</evidence>
<dbReference type="PANTHER" id="PTHR11937">
    <property type="entry name" value="ACTIN"/>
    <property type="match status" value="1"/>
</dbReference>
<evidence type="ECO:0008006" key="5">
    <source>
        <dbReference type="Google" id="ProtNLM"/>
    </source>
</evidence>
<dbReference type="Proteomes" id="UP000794436">
    <property type="component" value="Unassembled WGS sequence"/>
</dbReference>
<reference evidence="3" key="1">
    <citation type="submission" date="2019-03" db="EMBL/GenBank/DDBJ databases">
        <title>Long read genome sequence of the mycoparasitic Pythium oligandrum ATCC 38472 isolated from sugarbeet rhizosphere.</title>
        <authorList>
            <person name="Gaulin E."/>
        </authorList>
    </citation>
    <scope>NUCLEOTIDE SEQUENCE</scope>
    <source>
        <strain evidence="3">ATCC 38472_TT</strain>
    </source>
</reference>
<dbReference type="OrthoDB" id="337660at2759"/>
<dbReference type="Gene3D" id="3.30.420.40">
    <property type="match status" value="2"/>
</dbReference>
<dbReference type="Gene3D" id="3.90.640.10">
    <property type="entry name" value="Actin, Chain A, domain 4"/>
    <property type="match status" value="1"/>
</dbReference>
<dbReference type="AlphaFoldDB" id="A0A8K1C6D9"/>
<comment type="similarity">
    <text evidence="2">Belongs to the actin family.</text>
</comment>
<name>A0A8K1C6D9_PYTOL</name>
<evidence type="ECO:0000256" key="2">
    <source>
        <dbReference type="RuleBase" id="RU000487"/>
    </source>
</evidence>
<accession>A0A8K1C6D9</accession>
<keyword evidence="4" id="KW-1185">Reference proteome</keyword>
<dbReference type="SUPFAM" id="SSF53067">
    <property type="entry name" value="Actin-like ATPase domain"/>
    <property type="match status" value="2"/>
</dbReference>